<dbReference type="AlphaFoldDB" id="A0A7W7D4F8"/>
<accession>A0A7W7D4F8</accession>
<evidence type="ECO:0000313" key="2">
    <source>
        <dbReference type="EMBL" id="MBB4700063.1"/>
    </source>
</evidence>
<evidence type="ECO:0000313" key="3">
    <source>
        <dbReference type="Proteomes" id="UP000542210"/>
    </source>
</evidence>
<dbReference type="RefSeq" id="WP_184877940.1">
    <property type="nucleotide sequence ID" value="NZ_BOOV01000009.1"/>
</dbReference>
<feature type="compositionally biased region" description="Pro residues" evidence="1">
    <location>
        <begin position="74"/>
        <end position="90"/>
    </location>
</feature>
<protein>
    <submittedName>
        <fullName evidence="2">Uncharacterized protein</fullName>
    </submittedName>
</protein>
<proteinExistence type="predicted"/>
<organism evidence="2 3">
    <name type="scientific">Sphaerisporangium siamense</name>
    <dbReference type="NCBI Taxonomy" id="795645"/>
    <lineage>
        <taxon>Bacteria</taxon>
        <taxon>Bacillati</taxon>
        <taxon>Actinomycetota</taxon>
        <taxon>Actinomycetes</taxon>
        <taxon>Streptosporangiales</taxon>
        <taxon>Streptosporangiaceae</taxon>
        <taxon>Sphaerisporangium</taxon>
    </lineage>
</organism>
<dbReference type="Proteomes" id="UP000542210">
    <property type="component" value="Unassembled WGS sequence"/>
</dbReference>
<keyword evidence="3" id="KW-1185">Reference proteome</keyword>
<feature type="region of interest" description="Disordered" evidence="1">
    <location>
        <begin position="63"/>
        <end position="90"/>
    </location>
</feature>
<evidence type="ECO:0000256" key="1">
    <source>
        <dbReference type="SAM" id="MobiDB-lite"/>
    </source>
</evidence>
<reference evidence="2 3" key="1">
    <citation type="submission" date="2020-08" db="EMBL/GenBank/DDBJ databases">
        <title>Sequencing the genomes of 1000 actinobacteria strains.</title>
        <authorList>
            <person name="Klenk H.-P."/>
        </authorList>
    </citation>
    <scope>NUCLEOTIDE SEQUENCE [LARGE SCALE GENOMIC DNA]</scope>
    <source>
        <strain evidence="2 3">DSM 45784</strain>
    </source>
</reference>
<gene>
    <name evidence="2" type="ORF">BJ982_001607</name>
</gene>
<name>A0A7W7D4F8_9ACTN</name>
<sequence length="90" mass="10054">MSALSLAQVQQRYGRTWEITDFHGGWVAVRRHFWSDKAARYGITNVLGADDLDELARQLEEQAQAEALRRSRPLPDPGAIPPPSRPSPSS</sequence>
<comment type="caution">
    <text evidence="2">The sequence shown here is derived from an EMBL/GenBank/DDBJ whole genome shotgun (WGS) entry which is preliminary data.</text>
</comment>
<dbReference type="EMBL" id="JACHND010000001">
    <property type="protein sequence ID" value="MBB4700063.1"/>
    <property type="molecule type" value="Genomic_DNA"/>
</dbReference>